<dbReference type="RefSeq" id="WP_154488760.1">
    <property type="nucleotide sequence ID" value="NZ_VULN01000025.1"/>
</dbReference>
<dbReference type="InterPro" id="IPR055101">
    <property type="entry name" value="AIPR_N"/>
</dbReference>
<evidence type="ECO:0000313" key="4">
    <source>
        <dbReference type="Proteomes" id="UP000441455"/>
    </source>
</evidence>
<evidence type="ECO:0000313" key="3">
    <source>
        <dbReference type="EMBL" id="MSS83137.1"/>
    </source>
</evidence>
<name>A0A6N7VN82_ACIFE</name>
<dbReference type="OrthoDB" id="9806213at2"/>
<dbReference type="Pfam" id="PF22879">
    <property type="entry name" value="AIPR_N"/>
    <property type="match status" value="1"/>
</dbReference>
<dbReference type="AlphaFoldDB" id="A0A6N7VN82"/>
<gene>
    <name evidence="3" type="ORF">FX155_11130</name>
</gene>
<feature type="domain" description="Abortive infection phage resistance protein N-terminal" evidence="2">
    <location>
        <begin position="31"/>
        <end position="182"/>
    </location>
</feature>
<dbReference type="Proteomes" id="UP000441455">
    <property type="component" value="Unassembled WGS sequence"/>
</dbReference>
<comment type="caution">
    <text evidence="3">The sequence shown here is derived from an EMBL/GenBank/DDBJ whole genome shotgun (WGS) entry which is preliminary data.</text>
</comment>
<proteinExistence type="predicted"/>
<evidence type="ECO:0000259" key="2">
    <source>
        <dbReference type="Pfam" id="PF22879"/>
    </source>
</evidence>
<sequence length="694" mass="79827">MANEMETYKSNLMSEIHLLAEQNGNMPREEFITQITENLIDAEEFLEFIPLQFESVGSRNSKIQIDGYFYDNLENCLALFICDFVESDEVDKLTNTEAVNLFKREQNFIVNSLNGFILEKGEPSNQGYDLAYDICNRFKNVDKYRMYIISNRVMSTRVRKFENDILCGKECEYTIWDMGRLYELAKSKSGREEVEIHLADFGAAGIPCLKAGQSSEYTAFLCNIPGKILADLYNEYGGRLLEGNVRSFLSTKGKINKQIRNTILNDPKKFFAYNNGIAATASYVKTEMTPYGLLLTDIRDLQIVNGGQTTASLANALVKDKDRANGLKDIYVPMKLSVVEPETAARLIPDIARYANSQNKVSEADFFSNSPFHIQMEQISRKLLAPAVNGNQYGTHWYYERARGQYRQETAGMTPVQKKRFEKENPKKQVITKTDMAKFYNIYSMKPDSVSTGAQKNFIKFAGWASEQWDKDKDQFNEQFYKNIVAVDILFQSVDGIVKRSSWYDGGYKAQVNTYALSWLFWLIHQQCPNKEMDLKKIWQKQEVSSETEKQLSRLAQVTYEFLTSPDRGVQNVTEWAKRAECWAKMKKMSFALHSAFVEELIDIEIVKHDEQEAKKEQKEINKANAMIDTVQYGIDKWEKVIAWTRTNPILTPKETSILTSCVQGMKKGRIPTDRQCVCLMEILKKARDESYPD</sequence>
<reference evidence="3 4" key="1">
    <citation type="submission" date="2019-08" db="EMBL/GenBank/DDBJ databases">
        <title>In-depth cultivation of the pig gut microbiome towards novel bacterial diversity and tailored functional studies.</title>
        <authorList>
            <person name="Wylensek D."/>
            <person name="Hitch T.C.A."/>
            <person name="Clavel T."/>
        </authorList>
    </citation>
    <scope>NUCLEOTIDE SEQUENCE [LARGE SCALE GENOMIC DNA]</scope>
    <source>
        <strain evidence="3 4">WCA-389-WT-5B</strain>
    </source>
</reference>
<protein>
    <submittedName>
        <fullName evidence="3">AIPR family protein</fullName>
    </submittedName>
</protein>
<dbReference type="InterPro" id="IPR018891">
    <property type="entry name" value="AIPR_C"/>
</dbReference>
<accession>A0A6N7VN82</accession>
<organism evidence="3 4">
    <name type="scientific">Acidaminococcus fermentans</name>
    <dbReference type="NCBI Taxonomy" id="905"/>
    <lineage>
        <taxon>Bacteria</taxon>
        <taxon>Bacillati</taxon>
        <taxon>Bacillota</taxon>
        <taxon>Negativicutes</taxon>
        <taxon>Acidaminococcales</taxon>
        <taxon>Acidaminococcaceae</taxon>
        <taxon>Acidaminococcus</taxon>
    </lineage>
</organism>
<dbReference type="EMBL" id="VULN01000025">
    <property type="protein sequence ID" value="MSS83137.1"/>
    <property type="molecule type" value="Genomic_DNA"/>
</dbReference>
<dbReference type="Pfam" id="PF10592">
    <property type="entry name" value="AIPR"/>
    <property type="match status" value="1"/>
</dbReference>
<feature type="domain" description="Abortive phage infection protein C-terminal" evidence="1">
    <location>
        <begin position="241"/>
        <end position="566"/>
    </location>
</feature>
<evidence type="ECO:0000259" key="1">
    <source>
        <dbReference type="Pfam" id="PF10592"/>
    </source>
</evidence>